<dbReference type="NCBIfam" id="TIGR01642">
    <property type="entry name" value="U2AF_lg"/>
    <property type="match status" value="1"/>
</dbReference>
<comment type="function">
    <text evidence="8">Necessary for the splicing of pre-mRNA.</text>
</comment>
<comment type="subcellular location">
    <subcellularLocation>
        <location evidence="1 8">Nucleus</location>
    </subcellularLocation>
</comment>
<keyword evidence="3" id="KW-0677">Repeat</keyword>
<evidence type="ECO:0000256" key="1">
    <source>
        <dbReference type="ARBA" id="ARBA00004123"/>
    </source>
</evidence>
<evidence type="ECO:0000256" key="6">
    <source>
        <dbReference type="ARBA" id="ARBA00023242"/>
    </source>
</evidence>
<evidence type="ECO:0000256" key="2">
    <source>
        <dbReference type="ARBA" id="ARBA00022664"/>
    </source>
</evidence>
<dbReference type="CDD" id="cd12231">
    <property type="entry name" value="RRM2_U2AF65"/>
    <property type="match status" value="1"/>
</dbReference>
<dbReference type="GO" id="GO:0003723">
    <property type="term" value="F:RNA binding"/>
    <property type="evidence" value="ECO:0007669"/>
    <property type="project" value="UniProtKB-UniRule"/>
</dbReference>
<evidence type="ECO:0000256" key="5">
    <source>
        <dbReference type="ARBA" id="ARBA00023187"/>
    </source>
</evidence>
<evidence type="ECO:0000256" key="4">
    <source>
        <dbReference type="ARBA" id="ARBA00022884"/>
    </source>
</evidence>
<comment type="similarity">
    <text evidence="8">Belongs to the splicing factor SR family.</text>
</comment>
<reference evidence="11" key="2">
    <citation type="submission" date="2023-05" db="EMBL/GenBank/DDBJ databases">
        <authorList>
            <consortium name="Lawrence Berkeley National Laboratory"/>
            <person name="Steindorff A."/>
            <person name="Hensen N."/>
            <person name="Bonometti L."/>
            <person name="Westerberg I."/>
            <person name="Brannstrom I.O."/>
            <person name="Guillou S."/>
            <person name="Cros-Aarteil S."/>
            <person name="Calhoun S."/>
            <person name="Haridas S."/>
            <person name="Kuo A."/>
            <person name="Mondo S."/>
            <person name="Pangilinan J."/>
            <person name="Riley R."/>
            <person name="Labutti K."/>
            <person name="Andreopoulos B."/>
            <person name="Lipzen A."/>
            <person name="Chen C."/>
            <person name="Yanf M."/>
            <person name="Daum C."/>
            <person name="Ng V."/>
            <person name="Clum A."/>
            <person name="Ohm R."/>
            <person name="Martin F."/>
            <person name="Silar P."/>
            <person name="Natvig D."/>
            <person name="Lalanne C."/>
            <person name="Gautier V."/>
            <person name="Ament-Velasquez S.L."/>
            <person name="Kruys A."/>
            <person name="Hutchinson M.I."/>
            <person name="Powell A.J."/>
            <person name="Barry K."/>
            <person name="Miller A.N."/>
            <person name="Grigoriev I.V."/>
            <person name="Debuchy R."/>
            <person name="Gladieux P."/>
            <person name="Thoren M.H."/>
            <person name="Johannesson H."/>
        </authorList>
    </citation>
    <scope>NUCLEOTIDE SEQUENCE</scope>
    <source>
        <strain evidence="11">CBS 141.50</strain>
    </source>
</reference>
<dbReference type="AlphaFoldDB" id="A0AAN6V0K6"/>
<evidence type="ECO:0000259" key="10">
    <source>
        <dbReference type="PROSITE" id="PS50102"/>
    </source>
</evidence>
<dbReference type="CDD" id="cd12232">
    <property type="entry name" value="RRM3_U2AF65"/>
    <property type="match status" value="1"/>
</dbReference>
<keyword evidence="4 7" id="KW-0694">RNA-binding</keyword>
<organism evidence="11 12">
    <name type="scientific">Dichotomopilus funicola</name>
    <dbReference type="NCBI Taxonomy" id="1934379"/>
    <lineage>
        <taxon>Eukaryota</taxon>
        <taxon>Fungi</taxon>
        <taxon>Dikarya</taxon>
        <taxon>Ascomycota</taxon>
        <taxon>Pezizomycotina</taxon>
        <taxon>Sordariomycetes</taxon>
        <taxon>Sordariomycetidae</taxon>
        <taxon>Sordariales</taxon>
        <taxon>Chaetomiaceae</taxon>
        <taxon>Dichotomopilus</taxon>
    </lineage>
</organism>
<evidence type="ECO:0000256" key="8">
    <source>
        <dbReference type="RuleBase" id="RU364135"/>
    </source>
</evidence>
<dbReference type="RefSeq" id="XP_062635973.1">
    <property type="nucleotide sequence ID" value="XM_062784128.1"/>
</dbReference>
<dbReference type="Proteomes" id="UP001302676">
    <property type="component" value="Unassembled WGS sequence"/>
</dbReference>
<protein>
    <recommendedName>
        <fullName evidence="8">Splicing factor U2AF subunit</fullName>
    </recommendedName>
    <alternativeName>
        <fullName evidence="8">U2 snRNP auxiliary factor large subunit</fullName>
    </alternativeName>
</protein>
<accession>A0AAN6V0K6</accession>
<keyword evidence="5 8" id="KW-0508">mRNA splicing</keyword>
<keyword evidence="2 8" id="KW-0507">mRNA processing</keyword>
<dbReference type="FunFam" id="3.30.70.330:FF:000097">
    <property type="entry name" value="U2 snRNP auxiliary factor large subunit"/>
    <property type="match status" value="1"/>
</dbReference>
<gene>
    <name evidence="11" type="ORF">C8A04DRAFT_38139</name>
</gene>
<dbReference type="InterPro" id="IPR003954">
    <property type="entry name" value="RRM_euk-type"/>
</dbReference>
<comment type="caution">
    <text evidence="11">The sequence shown here is derived from an EMBL/GenBank/DDBJ whole genome shotgun (WGS) entry which is preliminary data.</text>
</comment>
<feature type="region of interest" description="Disordered" evidence="9">
    <location>
        <begin position="1"/>
        <end position="160"/>
    </location>
</feature>
<dbReference type="InterPro" id="IPR035979">
    <property type="entry name" value="RBD_domain_sf"/>
</dbReference>
<dbReference type="InterPro" id="IPR006529">
    <property type="entry name" value="U2AF_lg"/>
</dbReference>
<dbReference type="SUPFAM" id="SSF54928">
    <property type="entry name" value="RNA-binding domain, RBD"/>
    <property type="match status" value="2"/>
</dbReference>
<evidence type="ECO:0000256" key="9">
    <source>
        <dbReference type="SAM" id="MobiDB-lite"/>
    </source>
</evidence>
<dbReference type="Pfam" id="PF00076">
    <property type="entry name" value="RRM_1"/>
    <property type="match status" value="2"/>
</dbReference>
<dbReference type="GO" id="GO:0008380">
    <property type="term" value="P:RNA splicing"/>
    <property type="evidence" value="ECO:0007669"/>
    <property type="project" value="UniProtKB-KW"/>
</dbReference>
<name>A0AAN6V0K6_9PEZI</name>
<feature type="domain" description="RRM" evidence="10">
    <location>
        <begin position="236"/>
        <end position="330"/>
    </location>
</feature>
<reference evidence="11" key="1">
    <citation type="journal article" date="2023" name="Mol. Phylogenet. Evol.">
        <title>Genome-scale phylogeny and comparative genomics of the fungal order Sordariales.</title>
        <authorList>
            <person name="Hensen N."/>
            <person name="Bonometti L."/>
            <person name="Westerberg I."/>
            <person name="Brannstrom I.O."/>
            <person name="Guillou S."/>
            <person name="Cros-Aarteil S."/>
            <person name="Calhoun S."/>
            <person name="Haridas S."/>
            <person name="Kuo A."/>
            <person name="Mondo S."/>
            <person name="Pangilinan J."/>
            <person name="Riley R."/>
            <person name="LaButti K."/>
            <person name="Andreopoulos B."/>
            <person name="Lipzen A."/>
            <person name="Chen C."/>
            <person name="Yan M."/>
            <person name="Daum C."/>
            <person name="Ng V."/>
            <person name="Clum A."/>
            <person name="Steindorff A."/>
            <person name="Ohm R.A."/>
            <person name="Martin F."/>
            <person name="Silar P."/>
            <person name="Natvig D.O."/>
            <person name="Lalanne C."/>
            <person name="Gautier V."/>
            <person name="Ament-Velasquez S.L."/>
            <person name="Kruys A."/>
            <person name="Hutchinson M.I."/>
            <person name="Powell A.J."/>
            <person name="Barry K."/>
            <person name="Miller A.N."/>
            <person name="Grigoriev I.V."/>
            <person name="Debuchy R."/>
            <person name="Gladieux P."/>
            <person name="Hiltunen Thoren M."/>
            <person name="Johannesson H."/>
        </authorList>
    </citation>
    <scope>NUCLEOTIDE SEQUENCE</scope>
    <source>
        <strain evidence="11">CBS 141.50</strain>
    </source>
</reference>
<dbReference type="GO" id="GO:0006397">
    <property type="term" value="P:mRNA processing"/>
    <property type="evidence" value="ECO:0007669"/>
    <property type="project" value="UniProtKB-KW"/>
</dbReference>
<dbReference type="InterPro" id="IPR012677">
    <property type="entry name" value="Nucleotide-bd_a/b_plait_sf"/>
</dbReference>
<proteinExistence type="inferred from homology"/>
<dbReference type="SMART" id="SM00361">
    <property type="entry name" value="RRM_1"/>
    <property type="match status" value="1"/>
</dbReference>
<feature type="domain" description="RRM" evidence="10">
    <location>
        <begin position="358"/>
        <end position="436"/>
    </location>
</feature>
<evidence type="ECO:0000313" key="12">
    <source>
        <dbReference type="Proteomes" id="UP001302676"/>
    </source>
</evidence>
<dbReference type="Gene3D" id="3.30.70.330">
    <property type="match status" value="3"/>
</dbReference>
<feature type="compositionally biased region" description="Basic and acidic residues" evidence="9">
    <location>
        <begin position="10"/>
        <end position="59"/>
    </location>
</feature>
<evidence type="ECO:0000313" key="11">
    <source>
        <dbReference type="EMBL" id="KAK4142602.1"/>
    </source>
</evidence>
<dbReference type="EMBL" id="MU853595">
    <property type="protein sequence ID" value="KAK4142602.1"/>
    <property type="molecule type" value="Genomic_DNA"/>
</dbReference>
<feature type="domain" description="RRM" evidence="10">
    <location>
        <begin position="471"/>
        <end position="556"/>
    </location>
</feature>
<dbReference type="SMART" id="SM00360">
    <property type="entry name" value="RRM"/>
    <property type="match status" value="3"/>
</dbReference>
<dbReference type="GO" id="GO:0005634">
    <property type="term" value="C:nucleus"/>
    <property type="evidence" value="ECO:0007669"/>
    <property type="project" value="UniProtKB-SubCell"/>
</dbReference>
<dbReference type="PANTHER" id="PTHR23139">
    <property type="entry name" value="RNA-BINDING PROTEIN"/>
    <property type="match status" value="1"/>
</dbReference>
<keyword evidence="12" id="KW-1185">Reference proteome</keyword>
<keyword evidence="6 8" id="KW-0539">Nucleus</keyword>
<dbReference type="PROSITE" id="PS50102">
    <property type="entry name" value="RRM"/>
    <property type="match status" value="3"/>
</dbReference>
<feature type="compositionally biased region" description="Basic and acidic residues" evidence="9">
    <location>
        <begin position="70"/>
        <end position="143"/>
    </location>
</feature>
<evidence type="ECO:0000256" key="7">
    <source>
        <dbReference type="PROSITE-ProRule" id="PRU00176"/>
    </source>
</evidence>
<dbReference type="InterPro" id="IPR000504">
    <property type="entry name" value="RRM_dom"/>
</dbReference>
<dbReference type="GeneID" id="87820741"/>
<evidence type="ECO:0000256" key="3">
    <source>
        <dbReference type="ARBA" id="ARBA00022737"/>
    </source>
</evidence>
<sequence>MNGDNYSSRDGGRHGSSRDYPPRRDRDDRRDRGDTRDRGGGRRRSRSPDYRSGRSRREDGDVDAYSSSRSHRDREREDRYSGRERRGGDRGEREWDRDRGARNRREDDDRRGDRRGERDLFDDRRAGGGRREREHERERERRRSASPPPKKREPTPDLTDVVSVLDRKRRMTQWDLKPPGYDNVTAEQAKLSGMFPLPGAPRQQAMDPTKLQAFMNQPSGTVTNSALKPTNSRQSKRLIVSNLPPSATDDSLASFFNLQLNGLNVIDAADPCLQAHVSPDHTFGMVEFRNNTDATVALALDGITMEADDAPAANGNGAGPQGLQIRRPKDYIVPAVVEDPNFDPDATVPSNIVVDSPNKISVTNLPLYLTEDQVMELLVSFGKLKSFILVKDNGTEESRGIAFLEYTDPGVTSVAIQGLNNMMLGERALKVQKASIGITQVSGEMGVNAMSMLAGTTSADAGAGRVLQLLNMVTADELMDNDDYEEIRDDVQEECEKFGTIISIKIPRPAGGSRQSAGVGKIFIKFETPEAATKALQALAGRKFADRTVVTTYFPEENFDVNAW</sequence>